<name>A0A934J3X2_9BACL</name>
<evidence type="ECO:0000256" key="2">
    <source>
        <dbReference type="ARBA" id="ARBA00006432"/>
    </source>
</evidence>
<dbReference type="Gene3D" id="3.30.300.30">
    <property type="match status" value="1"/>
</dbReference>
<dbReference type="GO" id="GO:0008610">
    <property type="term" value="P:lipid biosynthetic process"/>
    <property type="evidence" value="ECO:0007669"/>
    <property type="project" value="UniProtKB-ARBA"/>
</dbReference>
<dbReference type="Gene3D" id="3.40.50.980">
    <property type="match status" value="2"/>
</dbReference>
<proteinExistence type="inferred from homology"/>
<organism evidence="9 10">
    <name type="scientific">Paenibacillus roseus</name>
    <dbReference type="NCBI Taxonomy" id="2798579"/>
    <lineage>
        <taxon>Bacteria</taxon>
        <taxon>Bacillati</taxon>
        <taxon>Bacillota</taxon>
        <taxon>Bacilli</taxon>
        <taxon>Bacillales</taxon>
        <taxon>Paenibacillaceae</taxon>
        <taxon>Paenibacillus</taxon>
    </lineage>
</organism>
<comment type="cofactor">
    <cofactor evidence="1">
        <name>pantetheine 4'-phosphate</name>
        <dbReference type="ChEBI" id="CHEBI:47942"/>
    </cofactor>
</comment>
<dbReference type="SUPFAM" id="SSF56801">
    <property type="entry name" value="Acetyl-CoA synthetase-like"/>
    <property type="match status" value="1"/>
</dbReference>
<dbReference type="Pfam" id="PF00668">
    <property type="entry name" value="Condensation"/>
    <property type="match status" value="1"/>
</dbReference>
<dbReference type="Gene3D" id="3.40.50.1820">
    <property type="entry name" value="alpha/beta hydrolase"/>
    <property type="match status" value="1"/>
</dbReference>
<dbReference type="Gene3D" id="3.30.559.10">
    <property type="entry name" value="Chloramphenicol acetyltransferase-like domain"/>
    <property type="match status" value="1"/>
</dbReference>
<accession>A0A934J3X2</accession>
<dbReference type="GO" id="GO:0043041">
    <property type="term" value="P:amino acid activation for nonribosomal peptide biosynthetic process"/>
    <property type="evidence" value="ECO:0007669"/>
    <property type="project" value="TreeGrafter"/>
</dbReference>
<dbReference type="PANTHER" id="PTHR45527:SF1">
    <property type="entry name" value="FATTY ACID SYNTHASE"/>
    <property type="match status" value="1"/>
</dbReference>
<dbReference type="PROSITE" id="PS50075">
    <property type="entry name" value="CARRIER"/>
    <property type="match status" value="1"/>
</dbReference>
<keyword evidence="6" id="KW-0045">Antibiotic biosynthesis</keyword>
<dbReference type="FunFam" id="3.40.50.12780:FF:000012">
    <property type="entry name" value="Non-ribosomal peptide synthetase"/>
    <property type="match status" value="1"/>
</dbReference>
<dbReference type="SUPFAM" id="SSF47336">
    <property type="entry name" value="ACP-like"/>
    <property type="match status" value="1"/>
</dbReference>
<dbReference type="InterPro" id="IPR036736">
    <property type="entry name" value="ACP-like_sf"/>
</dbReference>
<keyword evidence="7" id="KW-0511">Multifunctional enzyme</keyword>
<dbReference type="CDD" id="cd05930">
    <property type="entry name" value="A_NRPS"/>
    <property type="match status" value="1"/>
</dbReference>
<dbReference type="InterPro" id="IPR006162">
    <property type="entry name" value="Ppantetheine_attach_site"/>
</dbReference>
<comment type="caution">
    <text evidence="9">The sequence shown here is derived from an EMBL/GenBank/DDBJ whole genome shotgun (WGS) entry which is preliminary data.</text>
</comment>
<dbReference type="InterPro" id="IPR010071">
    <property type="entry name" value="AA_adenyl_dom"/>
</dbReference>
<dbReference type="PROSITE" id="PS00455">
    <property type="entry name" value="AMP_BINDING"/>
    <property type="match status" value="1"/>
</dbReference>
<dbReference type="PANTHER" id="PTHR45527">
    <property type="entry name" value="NONRIBOSOMAL PEPTIDE SYNTHETASE"/>
    <property type="match status" value="1"/>
</dbReference>
<dbReference type="SUPFAM" id="SSF53474">
    <property type="entry name" value="alpha/beta-Hydrolases"/>
    <property type="match status" value="1"/>
</dbReference>
<dbReference type="NCBIfam" id="TIGR01733">
    <property type="entry name" value="AA-adenyl-dom"/>
    <property type="match status" value="1"/>
</dbReference>
<keyword evidence="5" id="KW-0677">Repeat</keyword>
<dbReference type="Pfam" id="PF00501">
    <property type="entry name" value="AMP-binding"/>
    <property type="match status" value="1"/>
</dbReference>
<dbReference type="InterPro" id="IPR020845">
    <property type="entry name" value="AMP-binding_CS"/>
</dbReference>
<feature type="domain" description="Carrier" evidence="8">
    <location>
        <begin position="990"/>
        <end position="1065"/>
    </location>
</feature>
<dbReference type="GO" id="GO:0003824">
    <property type="term" value="F:catalytic activity"/>
    <property type="evidence" value="ECO:0007669"/>
    <property type="project" value="UniProtKB-KW"/>
</dbReference>
<dbReference type="Pfam" id="PF00550">
    <property type="entry name" value="PP-binding"/>
    <property type="match status" value="1"/>
</dbReference>
<evidence type="ECO:0000256" key="3">
    <source>
        <dbReference type="ARBA" id="ARBA00022450"/>
    </source>
</evidence>
<dbReference type="FunFam" id="3.40.50.980:FF:000001">
    <property type="entry name" value="Non-ribosomal peptide synthetase"/>
    <property type="match status" value="1"/>
</dbReference>
<evidence type="ECO:0000256" key="5">
    <source>
        <dbReference type="ARBA" id="ARBA00022737"/>
    </source>
</evidence>
<dbReference type="Gene3D" id="1.10.1200.10">
    <property type="entry name" value="ACP-like"/>
    <property type="match status" value="1"/>
</dbReference>
<evidence type="ECO:0000313" key="10">
    <source>
        <dbReference type="Proteomes" id="UP000640274"/>
    </source>
</evidence>
<dbReference type="InterPro" id="IPR001031">
    <property type="entry name" value="Thioesterase"/>
</dbReference>
<dbReference type="InterPro" id="IPR029058">
    <property type="entry name" value="AB_hydrolase_fold"/>
</dbReference>
<dbReference type="SUPFAM" id="SSF52777">
    <property type="entry name" value="CoA-dependent acyltransferases"/>
    <property type="match status" value="2"/>
</dbReference>
<evidence type="ECO:0000256" key="7">
    <source>
        <dbReference type="ARBA" id="ARBA00023268"/>
    </source>
</evidence>
<keyword evidence="10" id="KW-1185">Reference proteome</keyword>
<comment type="similarity">
    <text evidence="2">Belongs to the ATP-dependent AMP-binding enzyme family.</text>
</comment>
<dbReference type="FunFam" id="3.30.300.30:FF:000010">
    <property type="entry name" value="Enterobactin synthetase component F"/>
    <property type="match status" value="1"/>
</dbReference>
<dbReference type="EMBL" id="JAELUP010000007">
    <property type="protein sequence ID" value="MBJ6360366.1"/>
    <property type="molecule type" value="Genomic_DNA"/>
</dbReference>
<keyword evidence="4" id="KW-0597">Phosphoprotein</keyword>
<dbReference type="InterPro" id="IPR009081">
    <property type="entry name" value="PP-bd_ACP"/>
</dbReference>
<dbReference type="Gene3D" id="2.30.38.10">
    <property type="entry name" value="Luciferase, Domain 3"/>
    <property type="match status" value="1"/>
</dbReference>
<gene>
    <name evidence="9" type="ORF">JFN88_03395</name>
</gene>
<dbReference type="PROSITE" id="PS00012">
    <property type="entry name" value="PHOSPHOPANTETHEINE"/>
    <property type="match status" value="1"/>
</dbReference>
<dbReference type="Gene3D" id="3.30.559.30">
    <property type="entry name" value="Nonribosomal peptide synthetase, condensation domain"/>
    <property type="match status" value="1"/>
</dbReference>
<evidence type="ECO:0000256" key="4">
    <source>
        <dbReference type="ARBA" id="ARBA00022553"/>
    </source>
</evidence>
<dbReference type="GO" id="GO:0044550">
    <property type="term" value="P:secondary metabolite biosynthetic process"/>
    <property type="evidence" value="ECO:0007669"/>
    <property type="project" value="UniProtKB-ARBA"/>
</dbReference>
<dbReference type="GO" id="GO:0017000">
    <property type="term" value="P:antibiotic biosynthetic process"/>
    <property type="evidence" value="ECO:0007669"/>
    <property type="project" value="UniProtKB-KW"/>
</dbReference>
<evidence type="ECO:0000256" key="1">
    <source>
        <dbReference type="ARBA" id="ARBA00001957"/>
    </source>
</evidence>
<sequence length="1338" mass="151730">MNQEIVMERVSRNQSLPLSVEQYRLWFLSQLDPDSIHFNINMAFRIQGSLQEELFERSLNELVCRHESLRTVFHVRDQEPEQVILDQVYIPIAQTDLSHLPAEERELRAIDLMNEEIQQPFSLEAGPLLRARIYRLAAEERILLFTIHHIIADFSSLVKIIQELGVFYTAFINEKAPELPLLPLQFADYTYWQKVKMQGASYDKQLHYWREKLGGELPVLRMPVDRPHSPVMTHNGARLRITISPELTAELKALSRKSGVTLFNTLLAAYQTLLYRYTGQNDICIGTSISTRNKPELQDMIGMLVNNLVLRVNLAGEPTFAEVLKLARKTAFGAFAHQDIPYEKLIDELQSDRDRSRNPFFQTMLTHLHAPPSDVQSLPGVTIKRFEFNKKPSALELSFTITENQDVLEAVMDYNTDLFNGDTIERMLGHFQHLLQEVVLDPHRSILELPIISEAESQQILYNWSGKSRTRPLPEASVHDLFTRQASRTPEAVAIRFKNQQYTYRELDERSNQVAHYLIKKGLVRNQLVGICLDRSLELIVGLLGILKAGGAYIPLDPSYPQERLTYMLQNAQAPILITTGERKTRFEGESCSVIALDEEWKSIAQEPYTVPEGKANPNDLIYVIYTSGSTGTPKGVMVSHQGVVNHCFNIIDRFQLTPRDRVLQFTSISFDVAVQEIFPTLLAGSTLVLWKDKYLSEGGEFLAWIQQEEISVLNLTTAHWSNLVSDLKYERAELPSSLKLVIVGGEKVSYETFLTWRRLTAGQVRWINDYGLTETTITATMFEPDIKWQVDKVIPVGQPLNNVEIYILNHRLELVPTGVFGELYIGGAGLALGYLGQPNLSRNRFIQHPFSDDPNAKVFKTGDLARFLPDGNVEFLGRLDHQVKVRGYRIEIGEIEVQLQQYGKLAQSVVVPRTAANGEVRLAAYVVLGDSNARIEELKSFLKSRLPDYMVPSHYVVLDQIPLTVNGKVDTAALPKPELLASKDKEYLAPRTTSEATAVDIWRNLLENPAVGVLDNFFEVGGNSLLATQVVSQAKARFGCDIPLRYLFEYPVLADWAAQIDGIKLALHAQPESEPCMVKIQQKGEKNPLFFFHPVGGSITCYFTLTRQLGEDQPFYAFQSHKMVNSSLTPETIEEMANAYLQEILAFRPEGPYRLGGWSMGGFIAYEVARKLKEAGQEVIQLALIDSYLSKTTDASEETVLYHFIKQLAAVPGYTISDSILLSWKAIGLDRDSLYRELQALDLLPPGTTSEEVSRLFDVYMNTVQAFQKYNPGPREKLDIAHVQLFRAEDSHEQEGEWSRLVTNLSLHQVKADHFSIVHNAEVGRWIDIQKNLLPIV</sequence>
<evidence type="ECO:0000313" key="9">
    <source>
        <dbReference type="EMBL" id="MBJ6360366.1"/>
    </source>
</evidence>
<dbReference type="CDD" id="cd19531">
    <property type="entry name" value="LCL_NRPS-like"/>
    <property type="match status" value="1"/>
</dbReference>
<dbReference type="Pfam" id="PF13193">
    <property type="entry name" value="AMP-binding_C"/>
    <property type="match status" value="1"/>
</dbReference>
<protein>
    <submittedName>
        <fullName evidence="9">Amino acid adenylation domain-containing protein</fullName>
    </submittedName>
</protein>
<keyword evidence="3" id="KW-0596">Phosphopantetheine</keyword>
<dbReference type="InterPro" id="IPR000873">
    <property type="entry name" value="AMP-dep_synth/lig_dom"/>
</dbReference>
<reference evidence="9" key="1">
    <citation type="submission" date="2020-12" db="EMBL/GenBank/DDBJ databases">
        <authorList>
            <person name="Huq M.A."/>
        </authorList>
    </citation>
    <scope>NUCLEOTIDE SEQUENCE</scope>
    <source>
        <strain evidence="9">MAHUQ-46</strain>
    </source>
</reference>
<dbReference type="GO" id="GO:0031177">
    <property type="term" value="F:phosphopantetheine binding"/>
    <property type="evidence" value="ECO:0007669"/>
    <property type="project" value="TreeGrafter"/>
</dbReference>
<dbReference type="InterPro" id="IPR045851">
    <property type="entry name" value="AMP-bd_C_sf"/>
</dbReference>
<dbReference type="InterPro" id="IPR023213">
    <property type="entry name" value="CAT-like_dom_sf"/>
</dbReference>
<dbReference type="GO" id="GO:0005829">
    <property type="term" value="C:cytosol"/>
    <property type="evidence" value="ECO:0007669"/>
    <property type="project" value="TreeGrafter"/>
</dbReference>
<dbReference type="InterPro" id="IPR025110">
    <property type="entry name" value="AMP-bd_C"/>
</dbReference>
<dbReference type="InterPro" id="IPR001242">
    <property type="entry name" value="Condensation_dom"/>
</dbReference>
<dbReference type="Proteomes" id="UP000640274">
    <property type="component" value="Unassembled WGS sequence"/>
</dbReference>
<evidence type="ECO:0000259" key="8">
    <source>
        <dbReference type="PROSITE" id="PS50075"/>
    </source>
</evidence>
<evidence type="ECO:0000256" key="6">
    <source>
        <dbReference type="ARBA" id="ARBA00023194"/>
    </source>
</evidence>
<dbReference type="Pfam" id="PF00975">
    <property type="entry name" value="Thioesterase"/>
    <property type="match status" value="1"/>
</dbReference>